<dbReference type="SMART" id="SM00107">
    <property type="entry name" value="BTK"/>
    <property type="match status" value="1"/>
</dbReference>
<evidence type="ECO:0000259" key="5">
    <source>
        <dbReference type="PROSITE" id="PS50003"/>
    </source>
</evidence>
<evidence type="ECO:0000313" key="7">
    <source>
        <dbReference type="Proteomes" id="UP000001645"/>
    </source>
</evidence>
<dbReference type="Proteomes" id="UP000001645">
    <property type="component" value="Chromosome 1"/>
</dbReference>
<reference evidence="6" key="3">
    <citation type="submission" date="2025-09" db="UniProtKB">
        <authorList>
            <consortium name="Ensembl"/>
        </authorList>
    </citation>
    <scope>IDENTIFICATION</scope>
</reference>
<dbReference type="Gene3D" id="2.30.29.30">
    <property type="entry name" value="Pleckstrin-homology domain (PH domain)/Phosphotyrosine-binding domain (PTB)"/>
    <property type="match status" value="1"/>
</dbReference>
<accession>A0A803Y4S5</accession>
<dbReference type="SMART" id="SM00233">
    <property type="entry name" value="PH"/>
    <property type="match status" value="1"/>
</dbReference>
<evidence type="ECO:0000256" key="2">
    <source>
        <dbReference type="ARBA" id="ARBA00022771"/>
    </source>
</evidence>
<keyword evidence="1" id="KW-0479">Metal-binding</keyword>
<evidence type="ECO:0000313" key="6">
    <source>
        <dbReference type="Ensembl" id="ENSMGAP00000026772.1"/>
    </source>
</evidence>
<dbReference type="InterPro" id="IPR001562">
    <property type="entry name" value="Znf_Btk_motif"/>
</dbReference>
<keyword evidence="3" id="KW-0862">Zinc</keyword>
<dbReference type="PROSITE" id="PS50003">
    <property type="entry name" value="PH_DOMAIN"/>
    <property type="match status" value="1"/>
</dbReference>
<evidence type="ECO:0000256" key="3">
    <source>
        <dbReference type="ARBA" id="ARBA00022833"/>
    </source>
</evidence>
<evidence type="ECO:0000256" key="4">
    <source>
        <dbReference type="PROSITE-ProRule" id="PRU00432"/>
    </source>
</evidence>
<feature type="domain" description="PH" evidence="5">
    <location>
        <begin position="4"/>
        <end position="111"/>
    </location>
</feature>
<keyword evidence="2 4" id="KW-0863">Zinc-finger</keyword>
<reference evidence="6 7" key="1">
    <citation type="journal article" date="2010" name="PLoS Biol.">
        <title>Multi-platform next-generation sequencing of the domestic turkey (Meleagris gallopavo): genome assembly and analysis.</title>
        <authorList>
            <person name="Dalloul R.A."/>
            <person name="Long J.A."/>
            <person name="Zimin A.V."/>
            <person name="Aslam L."/>
            <person name="Beal K."/>
            <person name="Blomberg L.A."/>
            <person name="Bouffard P."/>
            <person name="Burt D.W."/>
            <person name="Crasta O."/>
            <person name="Crooijmans R.P."/>
            <person name="Cooper K."/>
            <person name="Coulombe R.A."/>
            <person name="De S."/>
            <person name="Delany M.E."/>
            <person name="Dodgson J.B."/>
            <person name="Dong J.J."/>
            <person name="Evans C."/>
            <person name="Frederickson K.M."/>
            <person name="Flicek P."/>
            <person name="Florea L."/>
            <person name="Folkerts O."/>
            <person name="Groenen M.A."/>
            <person name="Harkins T.T."/>
            <person name="Herrero J."/>
            <person name="Hoffmann S."/>
            <person name="Megens H.J."/>
            <person name="Jiang A."/>
            <person name="de Jong P."/>
            <person name="Kaiser P."/>
            <person name="Kim H."/>
            <person name="Kim K.W."/>
            <person name="Kim S."/>
            <person name="Langenberger D."/>
            <person name="Lee M.K."/>
            <person name="Lee T."/>
            <person name="Mane S."/>
            <person name="Marcais G."/>
            <person name="Marz M."/>
            <person name="McElroy A.P."/>
            <person name="Modise T."/>
            <person name="Nefedov M."/>
            <person name="Notredame C."/>
            <person name="Paton I.R."/>
            <person name="Payne W.S."/>
            <person name="Pertea G."/>
            <person name="Prickett D."/>
            <person name="Puiu D."/>
            <person name="Qioa D."/>
            <person name="Raineri E."/>
            <person name="Ruffier M."/>
            <person name="Salzberg S.L."/>
            <person name="Schatz M.C."/>
            <person name="Scheuring C."/>
            <person name="Schmidt C.J."/>
            <person name="Schroeder S."/>
            <person name="Searle S.M."/>
            <person name="Smith E.J."/>
            <person name="Smith J."/>
            <person name="Sonstegard T.S."/>
            <person name="Stadler P.F."/>
            <person name="Tafer H."/>
            <person name="Tu Z.J."/>
            <person name="Van Tassell C.P."/>
            <person name="Vilella A.J."/>
            <person name="Williams K.P."/>
            <person name="Yorke J.A."/>
            <person name="Zhang L."/>
            <person name="Zhang H.B."/>
            <person name="Zhang X."/>
            <person name="Zhang Y."/>
            <person name="Reed K.M."/>
        </authorList>
    </citation>
    <scope>NUCLEOTIDE SEQUENCE [LARGE SCALE GENOMIC DNA]</scope>
</reference>
<name>A0A803Y4S5_MELGA</name>
<dbReference type="InParanoid" id="A0A803Y4S5"/>
<dbReference type="CDD" id="cd01238">
    <property type="entry name" value="PH_Btk"/>
    <property type="match status" value="1"/>
</dbReference>
<proteinExistence type="predicted"/>
<dbReference type="SUPFAM" id="SSF50729">
    <property type="entry name" value="PH domain-like"/>
    <property type="match status" value="1"/>
</dbReference>
<evidence type="ECO:0000256" key="1">
    <source>
        <dbReference type="ARBA" id="ARBA00022723"/>
    </source>
</evidence>
<reference evidence="6" key="2">
    <citation type="submission" date="2025-08" db="UniProtKB">
        <authorList>
            <consortium name="Ensembl"/>
        </authorList>
    </citation>
    <scope>IDENTIFICATION</scope>
</reference>
<dbReference type="GeneTree" id="ENSGT00940000161172"/>
<protein>
    <recommendedName>
        <fullName evidence="5">PH domain-containing protein</fullName>
    </recommendedName>
</protein>
<dbReference type="Pfam" id="PF00779">
    <property type="entry name" value="BTK"/>
    <property type="match status" value="1"/>
</dbReference>
<sequence length="222" mass="25983">MEKKIILEELLLKKSQQKRKMSPANYKKRLFVLTKTSLSYYEYGKEVKTHFLKKKGSIDIEKIRCVETVNLEESTPPARQYPFQVNGLLYVYAPDEERRNKWLAALHRENTNLLSKYHKRFFTNGRFLCCNQTCKTAPGCTTWEKCNVFFCFYLPSLSDEYFDTLNASFLPEIIMRARYCAVSTLYLFLNEFRRLLVETCRAQGKIACAGETPDSLSLLADR</sequence>
<dbReference type="AlphaFoldDB" id="A0A803Y4S5"/>
<organism evidence="6 7">
    <name type="scientific">Meleagris gallopavo</name>
    <name type="common">Wild turkey</name>
    <dbReference type="NCBI Taxonomy" id="9103"/>
    <lineage>
        <taxon>Eukaryota</taxon>
        <taxon>Metazoa</taxon>
        <taxon>Chordata</taxon>
        <taxon>Craniata</taxon>
        <taxon>Vertebrata</taxon>
        <taxon>Euteleostomi</taxon>
        <taxon>Archelosauria</taxon>
        <taxon>Archosauria</taxon>
        <taxon>Dinosauria</taxon>
        <taxon>Saurischia</taxon>
        <taxon>Theropoda</taxon>
        <taxon>Coelurosauria</taxon>
        <taxon>Aves</taxon>
        <taxon>Neognathae</taxon>
        <taxon>Galloanserae</taxon>
        <taxon>Galliformes</taxon>
        <taxon>Phasianidae</taxon>
        <taxon>Meleagridinae</taxon>
        <taxon>Meleagris</taxon>
    </lineage>
</organism>
<dbReference type="GO" id="GO:0008270">
    <property type="term" value="F:zinc ion binding"/>
    <property type="evidence" value="ECO:0007669"/>
    <property type="project" value="UniProtKB-KW"/>
</dbReference>
<keyword evidence="7" id="KW-1185">Reference proteome</keyword>
<dbReference type="Pfam" id="PF00169">
    <property type="entry name" value="PH"/>
    <property type="match status" value="1"/>
</dbReference>
<dbReference type="Ensembl" id="ENSMGAT00000037487.1">
    <property type="protein sequence ID" value="ENSMGAP00000026772.1"/>
    <property type="gene ID" value="ENSMGAG00000018273.1"/>
</dbReference>
<dbReference type="InterPro" id="IPR011993">
    <property type="entry name" value="PH-like_dom_sf"/>
</dbReference>
<dbReference type="GO" id="GO:0035556">
    <property type="term" value="P:intracellular signal transduction"/>
    <property type="evidence" value="ECO:0007669"/>
    <property type="project" value="InterPro"/>
</dbReference>
<dbReference type="PROSITE" id="PS51113">
    <property type="entry name" value="ZF_BTK"/>
    <property type="match status" value="1"/>
</dbReference>
<dbReference type="InterPro" id="IPR001849">
    <property type="entry name" value="PH_domain"/>
</dbReference>